<dbReference type="RefSeq" id="WP_338093890.1">
    <property type="nucleotide sequence ID" value="NZ_JAWDKA010000003.1"/>
</dbReference>
<name>A0AAE4MC63_9EURY</name>
<dbReference type="SUPFAM" id="SSF53335">
    <property type="entry name" value="S-adenosyl-L-methionine-dependent methyltransferases"/>
    <property type="match status" value="1"/>
</dbReference>
<gene>
    <name evidence="1" type="ORF">McpAg1_06810</name>
</gene>
<dbReference type="EMBL" id="JAWDKA010000003">
    <property type="protein sequence ID" value="MDV0441489.1"/>
    <property type="molecule type" value="Genomic_DNA"/>
</dbReference>
<proteinExistence type="predicted"/>
<organism evidence="1 2">
    <name type="scientific">Methanorbis furvi</name>
    <dbReference type="NCBI Taxonomy" id="3028299"/>
    <lineage>
        <taxon>Archaea</taxon>
        <taxon>Methanobacteriati</taxon>
        <taxon>Methanobacteriota</taxon>
        <taxon>Stenosarchaea group</taxon>
        <taxon>Methanomicrobia</taxon>
        <taxon>Methanomicrobiales</taxon>
        <taxon>Methanocorpusculaceae</taxon>
        <taxon>Methanorbis</taxon>
    </lineage>
</organism>
<sequence>MKCPVCGQDCIQSSDDLLKISVHRFDACPSCHGLPRNKQLSPDLDFPPPPCPVCGKRYIDDVFFHIWLILTEEKVIPSDAPLIDAGVPHLHPFMVLRSPPYLPKKSLILLTHAISKTIADRLMEEIPELRGVVCDHRIVPGLSDGIDSAVYHTHECITGCDLHATIFSSPAGNIVVYQRSSTMHIEMPRPFNPKLLSLSRMIDRKNPALVIDGCCGVGTLGIAAGLAGMPHIILNDRWYAAAYWSAVNIEVNRQPLGLQECVWSTDWSDLSAKKVRRCPIEILQASGENLRISVLHGDFRCLPRKLSDLSASLCVFDPFEKNDHQKLRKIMDEWKENTGGQIFMP</sequence>
<dbReference type="Gene3D" id="3.40.50.150">
    <property type="entry name" value="Vaccinia Virus protein VP39"/>
    <property type="match status" value="1"/>
</dbReference>
<accession>A0AAE4MC63</accession>
<evidence type="ECO:0000313" key="2">
    <source>
        <dbReference type="Proteomes" id="UP001273136"/>
    </source>
</evidence>
<dbReference type="AlphaFoldDB" id="A0AAE4MC63"/>
<evidence type="ECO:0008006" key="3">
    <source>
        <dbReference type="Google" id="ProtNLM"/>
    </source>
</evidence>
<keyword evidence="2" id="KW-1185">Reference proteome</keyword>
<dbReference type="InterPro" id="IPR029063">
    <property type="entry name" value="SAM-dependent_MTases_sf"/>
</dbReference>
<comment type="caution">
    <text evidence="1">The sequence shown here is derived from an EMBL/GenBank/DDBJ whole genome shotgun (WGS) entry which is preliminary data.</text>
</comment>
<evidence type="ECO:0000313" key="1">
    <source>
        <dbReference type="EMBL" id="MDV0441489.1"/>
    </source>
</evidence>
<reference evidence="1" key="1">
    <citation type="submission" date="2023-06" db="EMBL/GenBank/DDBJ databases">
        <title>Genome sequence of Methancorpusculaceae sp. Ag1.</title>
        <authorList>
            <person name="Protasov E."/>
            <person name="Platt K."/>
            <person name="Poehlein A."/>
            <person name="Daniel R."/>
            <person name="Brune A."/>
        </authorList>
    </citation>
    <scope>NUCLEOTIDE SEQUENCE</scope>
    <source>
        <strain evidence="1">Ag1</strain>
    </source>
</reference>
<protein>
    <recommendedName>
        <fullName evidence="3">Methyltransferase</fullName>
    </recommendedName>
</protein>
<dbReference type="Proteomes" id="UP001273136">
    <property type="component" value="Unassembled WGS sequence"/>
</dbReference>